<name>Q2W265_PARM1</name>
<evidence type="ECO:0000313" key="3">
    <source>
        <dbReference type="EMBL" id="BAE52060.1"/>
    </source>
</evidence>
<keyword evidence="2" id="KW-1133">Transmembrane helix</keyword>
<accession>Q2W265</accession>
<reference evidence="3 4" key="1">
    <citation type="journal article" date="2005" name="DNA Res.">
        <title>Complete genome sequence of the facultative anaerobic magnetotactic bacterium Magnetospirillum sp. strain AMB-1.</title>
        <authorList>
            <person name="Matsunaga T."/>
            <person name="Okamura Y."/>
            <person name="Fukuda Y."/>
            <person name="Wahyudi A.T."/>
            <person name="Murase Y."/>
            <person name="Takeyama H."/>
        </authorList>
    </citation>
    <scope>NUCLEOTIDE SEQUENCE [LARGE SCALE GENOMIC DNA]</scope>
    <source>
        <strain evidence="4">ATCC 700264 / AMB-1</strain>
    </source>
</reference>
<keyword evidence="4" id="KW-1185">Reference proteome</keyword>
<organism evidence="3 4">
    <name type="scientific">Paramagnetospirillum magneticum (strain ATCC 700264 / AMB-1)</name>
    <name type="common">Magnetospirillum magneticum</name>
    <dbReference type="NCBI Taxonomy" id="342108"/>
    <lineage>
        <taxon>Bacteria</taxon>
        <taxon>Pseudomonadati</taxon>
        <taxon>Pseudomonadota</taxon>
        <taxon>Alphaproteobacteria</taxon>
        <taxon>Rhodospirillales</taxon>
        <taxon>Magnetospirillaceae</taxon>
        <taxon>Paramagnetospirillum</taxon>
    </lineage>
</organism>
<dbReference type="STRING" id="342108.amb3256"/>
<proteinExistence type="predicted"/>
<feature type="region of interest" description="Disordered" evidence="1">
    <location>
        <begin position="236"/>
        <end position="283"/>
    </location>
</feature>
<feature type="transmembrane region" description="Helical" evidence="2">
    <location>
        <begin position="44"/>
        <end position="64"/>
    </location>
</feature>
<dbReference type="EMBL" id="AP007255">
    <property type="protein sequence ID" value="BAE52060.1"/>
    <property type="molecule type" value="Genomic_DNA"/>
</dbReference>
<dbReference type="AlphaFoldDB" id="Q2W265"/>
<protein>
    <submittedName>
        <fullName evidence="3">Uncharacterized protein</fullName>
    </submittedName>
</protein>
<dbReference type="Proteomes" id="UP000007058">
    <property type="component" value="Chromosome"/>
</dbReference>
<sequence>MDDTVEIRLGPLAAVRWVGWAFLFSTVGLGFMSADLAMPEDVPIGLGLGWVLLACGGLFAALAVRTYCWIRAHKVILTLTSDGIRGRPTQDVLVPWNRVISVRRDTRRPSTFALATQSFWLSYIVSTNDPFRYDVYNVTLDGDLTKKGVQGEHALGLGFDIIPALMSFSSARVAHAFSRWLPAERCIDFENRADPLTPQEFRDRLMETGTALALRLDSPVTPLSSAIVAETTASDIVADGQQPASGNDTATPSQSEDDTSTADPGSDDGGTDDGGSDESSSDD</sequence>
<dbReference type="KEGG" id="mag:amb3256"/>
<feature type="transmembrane region" description="Helical" evidence="2">
    <location>
        <begin position="12"/>
        <end position="32"/>
    </location>
</feature>
<evidence type="ECO:0000256" key="1">
    <source>
        <dbReference type="SAM" id="MobiDB-lite"/>
    </source>
</evidence>
<evidence type="ECO:0000313" key="4">
    <source>
        <dbReference type="Proteomes" id="UP000007058"/>
    </source>
</evidence>
<keyword evidence="2" id="KW-0812">Transmembrane</keyword>
<feature type="compositionally biased region" description="Acidic residues" evidence="1">
    <location>
        <begin position="255"/>
        <end position="283"/>
    </location>
</feature>
<keyword evidence="2" id="KW-0472">Membrane</keyword>
<feature type="compositionally biased region" description="Polar residues" evidence="1">
    <location>
        <begin position="242"/>
        <end position="254"/>
    </location>
</feature>
<dbReference type="RefSeq" id="WP_011385621.1">
    <property type="nucleotide sequence ID" value="NC_007626.1"/>
</dbReference>
<evidence type="ECO:0000256" key="2">
    <source>
        <dbReference type="SAM" id="Phobius"/>
    </source>
</evidence>
<gene>
    <name evidence="3" type="ordered locus">amb3256</name>
</gene>
<dbReference type="HOGENOM" id="CLU_982815_0_0_5"/>